<dbReference type="GO" id="GO:0004831">
    <property type="term" value="F:tyrosine-tRNA ligase activity"/>
    <property type="evidence" value="ECO:0007669"/>
    <property type="project" value="UniProtKB-UniRule"/>
</dbReference>
<keyword evidence="5 8" id="KW-0648">Protein biosynthesis</keyword>
<dbReference type="GO" id="GO:0005524">
    <property type="term" value="F:ATP binding"/>
    <property type="evidence" value="ECO:0007669"/>
    <property type="project" value="UniProtKB-UniRule"/>
</dbReference>
<name>A0A7C4DB87_STAMA</name>
<dbReference type="InterPro" id="IPR023617">
    <property type="entry name" value="Tyr-tRNA-ligase_arc/euk-type"/>
</dbReference>
<comment type="catalytic activity">
    <reaction evidence="7 8">
        <text>tRNA(Tyr) + L-tyrosine + ATP = L-tyrosyl-tRNA(Tyr) + AMP + diphosphate + H(+)</text>
        <dbReference type="Rhea" id="RHEA:10220"/>
        <dbReference type="Rhea" id="RHEA-COMP:9706"/>
        <dbReference type="Rhea" id="RHEA-COMP:9707"/>
        <dbReference type="ChEBI" id="CHEBI:15378"/>
        <dbReference type="ChEBI" id="CHEBI:30616"/>
        <dbReference type="ChEBI" id="CHEBI:33019"/>
        <dbReference type="ChEBI" id="CHEBI:58315"/>
        <dbReference type="ChEBI" id="CHEBI:78442"/>
        <dbReference type="ChEBI" id="CHEBI:78536"/>
        <dbReference type="ChEBI" id="CHEBI:456215"/>
        <dbReference type="EC" id="6.1.1.1"/>
    </reaction>
</comment>
<dbReference type="InterPro" id="IPR050489">
    <property type="entry name" value="Tyr-tRNA_synthase"/>
</dbReference>
<comment type="subcellular location">
    <subcellularLocation>
        <location evidence="8">Cytoplasm</location>
    </subcellularLocation>
</comment>
<dbReference type="NCBIfam" id="TIGR00234">
    <property type="entry name" value="tyrS"/>
    <property type="match status" value="1"/>
</dbReference>
<dbReference type="Pfam" id="PF00579">
    <property type="entry name" value="tRNA-synt_1b"/>
    <property type="match status" value="1"/>
</dbReference>
<dbReference type="EMBL" id="DTBJ01000039">
    <property type="protein sequence ID" value="HGM58937.1"/>
    <property type="molecule type" value="Genomic_DNA"/>
</dbReference>
<dbReference type="PANTHER" id="PTHR46264">
    <property type="entry name" value="TYROSINE-TRNA LIGASE"/>
    <property type="match status" value="1"/>
</dbReference>
<dbReference type="InterPro" id="IPR002305">
    <property type="entry name" value="aa-tRNA-synth_Ic"/>
</dbReference>
<evidence type="ECO:0000256" key="3">
    <source>
        <dbReference type="ARBA" id="ARBA00022741"/>
    </source>
</evidence>
<dbReference type="AlphaFoldDB" id="A0A7C4DB87"/>
<dbReference type="InterPro" id="IPR014729">
    <property type="entry name" value="Rossmann-like_a/b/a_fold"/>
</dbReference>
<keyword evidence="3 8" id="KW-0547">Nucleotide-binding</keyword>
<sequence length="363" mass="41287">MDTKTIVEKICSNVAEVVTIDDLVRVFETNSSPKGYIGFEPSGLIHIGWLIWMNKVKDLIDVGVDFYVLEATWHAFINDKLGGDLDLIRKAAKFTRKIMEYFGIDVSRIKFIDAEELVSDTNYWSILLKTAKKTTLARVKRALTIMGRKASEAETDFSKLIYPLMQVTDIFYLDLDIALGGMDQRKAHMLARDLAEHFNFKKPVAIHTPILTSLQGVGEIESTKQLDIDEIQSEFKMSKSKPETCIFIHDSPEVIMNKIRKAYCPPRVTLFNPIIEINKYLLFSKPGFKLLIERPVEYGGSIEITSFSELEEKYRNGELHPLDLKNATANALIEYLKPIRDKLMSDSEAVELLNTLAGVKITR</sequence>
<keyword evidence="1 8" id="KW-0963">Cytoplasm</keyword>
<evidence type="ECO:0000256" key="4">
    <source>
        <dbReference type="ARBA" id="ARBA00022840"/>
    </source>
</evidence>
<dbReference type="HAMAP" id="MF_02009">
    <property type="entry name" value="Tyr_tRNA_synth_type4"/>
    <property type="match status" value="1"/>
</dbReference>
<proteinExistence type="inferred from homology"/>
<comment type="subunit">
    <text evidence="8">Homodimer.</text>
</comment>
<feature type="short sequence motif" description="'KMSKS' region" evidence="8">
    <location>
        <begin position="236"/>
        <end position="240"/>
    </location>
</feature>
<gene>
    <name evidence="8" type="primary">tyrS</name>
    <name evidence="10" type="ORF">ENT92_01410</name>
    <name evidence="9" type="ORF">ENU14_05080</name>
</gene>
<organism evidence="9">
    <name type="scientific">Staphylothermus marinus</name>
    <dbReference type="NCBI Taxonomy" id="2280"/>
    <lineage>
        <taxon>Archaea</taxon>
        <taxon>Thermoproteota</taxon>
        <taxon>Thermoprotei</taxon>
        <taxon>Desulfurococcales</taxon>
        <taxon>Desulfurococcaceae</taxon>
        <taxon>Staphylothermus</taxon>
    </lineage>
</organism>
<comment type="caution">
    <text evidence="9">The sequence shown here is derived from an EMBL/GenBank/DDBJ whole genome shotgun (WGS) entry which is preliminary data.</text>
</comment>
<comment type="function">
    <text evidence="8">Catalyzes the attachment of tyrosine to tRNA(Tyr) in a two-step reaction: tyrosine is first activated by ATP to form Tyr-AMP and then transferred to the acceptor end of tRNA(Tyr).</text>
</comment>
<dbReference type="Gene3D" id="3.40.50.620">
    <property type="entry name" value="HUPs"/>
    <property type="match status" value="1"/>
</dbReference>
<keyword evidence="6 8" id="KW-0030">Aminoacyl-tRNA synthetase</keyword>
<keyword evidence="4 8" id="KW-0067">ATP-binding</keyword>
<evidence type="ECO:0000256" key="8">
    <source>
        <dbReference type="HAMAP-Rule" id="MF_02009"/>
    </source>
</evidence>
<dbReference type="GO" id="GO:0005737">
    <property type="term" value="C:cytoplasm"/>
    <property type="evidence" value="ECO:0007669"/>
    <property type="project" value="UniProtKB-SubCell"/>
</dbReference>
<accession>A0A7C4DB87</accession>
<dbReference type="EC" id="6.1.1.1" evidence="8"/>
<evidence type="ECO:0000256" key="1">
    <source>
        <dbReference type="ARBA" id="ARBA00022490"/>
    </source>
</evidence>
<dbReference type="NCBIfam" id="NF006330">
    <property type="entry name" value="PRK08560.1"/>
    <property type="match status" value="1"/>
</dbReference>
<protein>
    <recommendedName>
        <fullName evidence="8">Tyrosine--tRNA ligase</fullName>
        <ecNumber evidence="8">6.1.1.1</ecNumber>
    </recommendedName>
    <alternativeName>
        <fullName evidence="8">Tyrosyl-tRNA synthetase</fullName>
        <shortName evidence="8">TyrRS</shortName>
    </alternativeName>
</protein>
<feature type="binding site" evidence="8">
    <location>
        <position position="169"/>
    </location>
    <ligand>
        <name>L-tyrosine</name>
        <dbReference type="ChEBI" id="CHEBI:58315"/>
    </ligand>
</feature>
<dbReference type="InterPro" id="IPR023678">
    <property type="entry name" value="Tyr-tRNA-ligase_4"/>
</dbReference>
<feature type="binding site" evidence="8">
    <location>
        <position position="184"/>
    </location>
    <ligand>
        <name>L-tyrosine</name>
        <dbReference type="ChEBI" id="CHEBI:58315"/>
    </ligand>
</feature>
<feature type="binding site" evidence="8">
    <location>
        <position position="162"/>
    </location>
    <ligand>
        <name>L-tyrosine</name>
        <dbReference type="ChEBI" id="CHEBI:58315"/>
    </ligand>
</feature>
<comment type="similarity">
    <text evidence="8">Belongs to the class-I aminoacyl-tRNA synthetase family. TyrS type 4 subfamily.</text>
</comment>
<evidence type="ECO:0000256" key="2">
    <source>
        <dbReference type="ARBA" id="ARBA00022598"/>
    </source>
</evidence>
<dbReference type="PANTHER" id="PTHR46264:SF4">
    <property type="entry name" value="TYROSINE--TRNA LIGASE, CYTOPLASMIC"/>
    <property type="match status" value="1"/>
</dbReference>
<dbReference type="InterPro" id="IPR002307">
    <property type="entry name" value="Tyr-tRNA-ligase"/>
</dbReference>
<feature type="binding site" evidence="8">
    <location>
        <position position="166"/>
    </location>
    <ligand>
        <name>L-tyrosine</name>
        <dbReference type="ChEBI" id="CHEBI:58315"/>
    </ligand>
</feature>
<reference evidence="9" key="1">
    <citation type="journal article" date="2020" name="mSystems">
        <title>Genome- and Community-Level Interaction Insights into Carbon Utilization and Element Cycling Functions of Hydrothermarchaeota in Hydrothermal Sediment.</title>
        <authorList>
            <person name="Zhou Z."/>
            <person name="Liu Y."/>
            <person name="Xu W."/>
            <person name="Pan J."/>
            <person name="Luo Z.H."/>
            <person name="Li M."/>
        </authorList>
    </citation>
    <scope>NUCLEOTIDE SEQUENCE [LARGE SCALE GENOMIC DNA]</scope>
    <source>
        <strain evidence="10">SpSt-622</strain>
        <strain evidence="9">SpSt-642</strain>
    </source>
</reference>
<evidence type="ECO:0000256" key="7">
    <source>
        <dbReference type="ARBA" id="ARBA00048248"/>
    </source>
</evidence>
<dbReference type="PRINTS" id="PR01040">
    <property type="entry name" value="TRNASYNTHTYR"/>
</dbReference>
<evidence type="ECO:0000313" key="10">
    <source>
        <dbReference type="EMBL" id="HGU64860.1"/>
    </source>
</evidence>
<dbReference type="GO" id="GO:0006437">
    <property type="term" value="P:tyrosyl-tRNA aminoacylation"/>
    <property type="evidence" value="ECO:0007669"/>
    <property type="project" value="UniProtKB-UniRule"/>
</dbReference>
<evidence type="ECO:0000256" key="6">
    <source>
        <dbReference type="ARBA" id="ARBA00023146"/>
    </source>
</evidence>
<dbReference type="Gene3D" id="1.10.240.10">
    <property type="entry name" value="Tyrosyl-Transfer RNA Synthetase"/>
    <property type="match status" value="1"/>
</dbReference>
<evidence type="ECO:0000256" key="5">
    <source>
        <dbReference type="ARBA" id="ARBA00022917"/>
    </source>
</evidence>
<evidence type="ECO:0000313" key="9">
    <source>
        <dbReference type="EMBL" id="HGM58937.1"/>
    </source>
</evidence>
<dbReference type="EMBL" id="DTAN01000056">
    <property type="protein sequence ID" value="HGU64860.1"/>
    <property type="molecule type" value="Genomic_DNA"/>
</dbReference>
<keyword evidence="2 8" id="KW-0436">Ligase</keyword>
<dbReference type="PIRSF" id="PIRSF006588">
    <property type="entry name" value="TyrRS_arch_euk"/>
    <property type="match status" value="1"/>
</dbReference>
<feature type="binding site" evidence="8">
    <location>
        <position position="239"/>
    </location>
    <ligand>
        <name>ATP</name>
        <dbReference type="ChEBI" id="CHEBI:30616"/>
    </ligand>
</feature>
<feature type="binding site" evidence="8">
    <location>
        <position position="36"/>
    </location>
    <ligand>
        <name>L-tyrosine</name>
        <dbReference type="ChEBI" id="CHEBI:58315"/>
    </ligand>
</feature>
<dbReference type="SUPFAM" id="SSF52374">
    <property type="entry name" value="Nucleotidylyl transferase"/>
    <property type="match status" value="1"/>
</dbReference>